<reference evidence="3" key="1">
    <citation type="submission" date="2021-06" db="EMBL/GenBank/DDBJ databases">
        <title>Halomicroarcula sp. F24A a new haloarchaeum isolated from saline soil.</title>
        <authorList>
            <person name="Duran-Viseras A."/>
            <person name="Sanchez-Porro C."/>
            <person name="Ventosa A."/>
        </authorList>
    </citation>
    <scope>NUCLEOTIDE SEQUENCE</scope>
    <source>
        <strain evidence="3">F24A</strain>
    </source>
</reference>
<evidence type="ECO:0000313" key="4">
    <source>
        <dbReference type="Proteomes" id="UP000783863"/>
    </source>
</evidence>
<dbReference type="Pfam" id="PF14269">
    <property type="entry name" value="Arylsulfotran_2"/>
    <property type="match status" value="1"/>
</dbReference>
<keyword evidence="2" id="KW-1133">Transmembrane helix</keyword>
<evidence type="ECO:0000313" key="3">
    <source>
        <dbReference type="EMBL" id="MBX0302343.1"/>
    </source>
</evidence>
<feature type="compositionally biased region" description="Polar residues" evidence="1">
    <location>
        <begin position="364"/>
        <end position="383"/>
    </location>
</feature>
<keyword evidence="4" id="KW-1185">Reference proteome</keyword>
<dbReference type="Gene3D" id="2.120.10.30">
    <property type="entry name" value="TolB, C-terminal domain"/>
    <property type="match status" value="1"/>
</dbReference>
<feature type="region of interest" description="Disordered" evidence="1">
    <location>
        <begin position="357"/>
        <end position="383"/>
    </location>
</feature>
<dbReference type="InterPro" id="IPR039535">
    <property type="entry name" value="ASST-like"/>
</dbReference>
<gene>
    <name evidence="3" type="ORF">EGD98_01525</name>
</gene>
<protein>
    <submittedName>
        <fullName evidence="3">Arylsulfotransferase family protein</fullName>
    </submittedName>
</protein>
<dbReference type="Proteomes" id="UP000783863">
    <property type="component" value="Unassembled WGS sequence"/>
</dbReference>
<dbReference type="RefSeq" id="WP_220586583.1">
    <property type="nucleotide sequence ID" value="NZ_RKLQ01000001.1"/>
</dbReference>
<name>A0A8J7YFF0_9EURY</name>
<sequence length="452" mass="49355">MRRRTLLRGGLAAIVVVASLTLLVSWQQTPPDAVAAAANQTDTPLSERDQVVPARPNATVVTTDPPGGNSGTAAIVAYTDDGRTLYHNDTYGNYFDVDPDPPGSRSVLYVAGTRYDDCPDGLAALGNGSFEDGCAKVVIERANLTTGETERLHTAVTEWDIWHDVDRLDEDRLVVADIADDRVFTLNTTTGAVEWEWRAETDFDREDSGGQPGDWTHVNDVEILEDGRVMASLRNHDRVVFIEPGEGVQSNWTLGAEDAYGILYEQHNPDYIPASQGGPAVLVADSENNRVVEYQRDGDGWRQTWTWRDGQLRWPRDADRLPNGHTLVTDSQGDRVLEVDAEGDVVWSISVPTPYEAERLGTGDESTNGTSRQALANETAGESAQAEETTGLAWVVAFVTGPAVNGLLYVAPGWMRFGDLLVALGLGVTALVWVGAELYWRGVHRRLVAVVR</sequence>
<evidence type="ECO:0000256" key="2">
    <source>
        <dbReference type="SAM" id="Phobius"/>
    </source>
</evidence>
<evidence type="ECO:0000256" key="1">
    <source>
        <dbReference type="SAM" id="MobiDB-lite"/>
    </source>
</evidence>
<dbReference type="InterPro" id="IPR011042">
    <property type="entry name" value="6-blade_b-propeller_TolB-like"/>
</dbReference>
<proteinExistence type="predicted"/>
<accession>A0A8J7YFF0</accession>
<organism evidence="3 4">
    <name type="scientific">Haloarcula salinisoli</name>
    <dbReference type="NCBI Taxonomy" id="2487746"/>
    <lineage>
        <taxon>Archaea</taxon>
        <taxon>Methanobacteriati</taxon>
        <taxon>Methanobacteriota</taxon>
        <taxon>Stenosarchaea group</taxon>
        <taxon>Halobacteria</taxon>
        <taxon>Halobacteriales</taxon>
        <taxon>Haloarculaceae</taxon>
        <taxon>Haloarcula</taxon>
    </lineage>
</organism>
<keyword evidence="2" id="KW-0812">Transmembrane</keyword>
<dbReference type="SUPFAM" id="SSF63829">
    <property type="entry name" value="Calcium-dependent phosphotriesterase"/>
    <property type="match status" value="1"/>
</dbReference>
<keyword evidence="2" id="KW-0472">Membrane</keyword>
<dbReference type="AlphaFoldDB" id="A0A8J7YFF0"/>
<dbReference type="EMBL" id="RKLQ01000001">
    <property type="protein sequence ID" value="MBX0302343.1"/>
    <property type="molecule type" value="Genomic_DNA"/>
</dbReference>
<feature type="transmembrane region" description="Helical" evidence="2">
    <location>
        <begin position="417"/>
        <end position="436"/>
    </location>
</feature>
<comment type="caution">
    <text evidence="3">The sequence shown here is derived from an EMBL/GenBank/DDBJ whole genome shotgun (WGS) entry which is preliminary data.</text>
</comment>